<dbReference type="OrthoDB" id="31183at2759"/>
<dbReference type="GO" id="GO:0045943">
    <property type="term" value="P:positive regulation of transcription by RNA polymerase I"/>
    <property type="evidence" value="ECO:0007669"/>
    <property type="project" value="TreeGrafter"/>
</dbReference>
<dbReference type="AlphaFoldDB" id="A0A565CGB5"/>
<keyword evidence="1" id="KW-0732">Signal</keyword>
<dbReference type="PANTHER" id="PTHR13457">
    <property type="entry name" value="BAP28"/>
    <property type="match status" value="1"/>
</dbReference>
<dbReference type="GO" id="GO:0032040">
    <property type="term" value="C:small-subunit processome"/>
    <property type="evidence" value="ECO:0007669"/>
    <property type="project" value="TreeGrafter"/>
</dbReference>
<gene>
    <name evidence="2" type="ORF">ANE_LOCUS23123</name>
</gene>
<dbReference type="EMBL" id="CABITT030000007">
    <property type="protein sequence ID" value="VVB12679.1"/>
    <property type="molecule type" value="Genomic_DNA"/>
</dbReference>
<evidence type="ECO:0000313" key="2">
    <source>
        <dbReference type="EMBL" id="VVB12679.1"/>
    </source>
</evidence>
<evidence type="ECO:0000256" key="1">
    <source>
        <dbReference type="SAM" id="SignalP"/>
    </source>
</evidence>
<feature type="chain" id="PRO_5021924520" description="Secreted protein" evidence="1">
    <location>
        <begin position="28"/>
        <end position="165"/>
    </location>
</feature>
<dbReference type="PANTHER" id="PTHR13457:SF1">
    <property type="entry name" value="HEAT REPEAT-CONTAINING PROTEIN 1"/>
    <property type="match status" value="1"/>
</dbReference>
<dbReference type="GO" id="GO:0000462">
    <property type="term" value="P:maturation of SSU-rRNA from tricistronic rRNA transcript (SSU-rRNA, 5.8S rRNA, LSU-rRNA)"/>
    <property type="evidence" value="ECO:0007669"/>
    <property type="project" value="TreeGrafter"/>
</dbReference>
<reference evidence="2" key="1">
    <citation type="submission" date="2019-07" db="EMBL/GenBank/DDBJ databases">
        <authorList>
            <person name="Dittberner H."/>
        </authorList>
    </citation>
    <scope>NUCLEOTIDE SEQUENCE [LARGE SCALE GENOMIC DNA]</scope>
</reference>
<dbReference type="GO" id="GO:0034455">
    <property type="term" value="C:t-UTP complex"/>
    <property type="evidence" value="ECO:0007669"/>
    <property type="project" value="TreeGrafter"/>
</dbReference>
<evidence type="ECO:0008006" key="4">
    <source>
        <dbReference type="Google" id="ProtNLM"/>
    </source>
</evidence>
<comment type="caution">
    <text evidence="2">The sequence shown here is derived from an EMBL/GenBank/DDBJ whole genome shotgun (WGS) entry which is preliminary data.</text>
</comment>
<dbReference type="GO" id="GO:0030515">
    <property type="term" value="F:snoRNA binding"/>
    <property type="evidence" value="ECO:0007669"/>
    <property type="project" value="TreeGrafter"/>
</dbReference>
<feature type="signal peptide" evidence="1">
    <location>
        <begin position="1"/>
        <end position="27"/>
    </location>
</feature>
<dbReference type="InterPro" id="IPR040191">
    <property type="entry name" value="UTP10"/>
</dbReference>
<name>A0A565CGB5_9BRAS</name>
<sequence>MRLLILCALLELAMHLHLLSVHQTVLAAGFDRINIYNVEDVVLCALPYHDTHAFVRAPPPRSVIVQQCIRDMQASRSKKYKPSKPVVSFSKAVVVELLGSVTTVDGDIVKHILPFVDAGLPSGVKVCLDRQAGASMIVGMLANRAMLNNNLIKRFMRYKKKFLSS</sequence>
<organism evidence="2 3">
    <name type="scientific">Arabis nemorensis</name>
    <dbReference type="NCBI Taxonomy" id="586526"/>
    <lineage>
        <taxon>Eukaryota</taxon>
        <taxon>Viridiplantae</taxon>
        <taxon>Streptophyta</taxon>
        <taxon>Embryophyta</taxon>
        <taxon>Tracheophyta</taxon>
        <taxon>Spermatophyta</taxon>
        <taxon>Magnoliopsida</taxon>
        <taxon>eudicotyledons</taxon>
        <taxon>Gunneridae</taxon>
        <taxon>Pentapetalae</taxon>
        <taxon>rosids</taxon>
        <taxon>malvids</taxon>
        <taxon>Brassicales</taxon>
        <taxon>Brassicaceae</taxon>
        <taxon>Arabideae</taxon>
        <taxon>Arabis</taxon>
    </lineage>
</organism>
<dbReference type="Proteomes" id="UP000489600">
    <property type="component" value="Unassembled WGS sequence"/>
</dbReference>
<dbReference type="GO" id="GO:0030686">
    <property type="term" value="C:90S preribosome"/>
    <property type="evidence" value="ECO:0007669"/>
    <property type="project" value="TreeGrafter"/>
</dbReference>
<keyword evidence="3" id="KW-1185">Reference proteome</keyword>
<evidence type="ECO:0000313" key="3">
    <source>
        <dbReference type="Proteomes" id="UP000489600"/>
    </source>
</evidence>
<protein>
    <recommendedName>
        <fullName evidence="4">Secreted protein</fullName>
    </recommendedName>
</protein>
<accession>A0A565CGB5</accession>
<proteinExistence type="predicted"/>